<dbReference type="EMBL" id="CP033169">
    <property type="protein sequence ID" value="AYO32287.1"/>
    <property type="molecule type" value="Genomic_DNA"/>
</dbReference>
<dbReference type="CDD" id="cd05672">
    <property type="entry name" value="M20_ACY1L2-like"/>
    <property type="match status" value="1"/>
</dbReference>
<dbReference type="InterPro" id="IPR017439">
    <property type="entry name" value="Amidohydrolase"/>
</dbReference>
<dbReference type="Proteomes" id="UP000280960">
    <property type="component" value="Chromosome"/>
</dbReference>
<dbReference type="SUPFAM" id="SSF53187">
    <property type="entry name" value="Zn-dependent exopeptidases"/>
    <property type="match status" value="1"/>
</dbReference>
<dbReference type="KEGG" id="bacg:D2962_12275"/>
<dbReference type="GO" id="GO:0071713">
    <property type="term" value="F:para-aminobenzoyl-glutamate hydrolase activity"/>
    <property type="evidence" value="ECO:0007669"/>
    <property type="project" value="TreeGrafter"/>
</dbReference>
<dbReference type="SUPFAM" id="SSF55031">
    <property type="entry name" value="Bacterial exopeptidase dimerisation domain"/>
    <property type="match status" value="1"/>
</dbReference>
<dbReference type="FunFam" id="3.30.70.360:FF:000004">
    <property type="entry name" value="Peptidase M20 domain-containing protein 2"/>
    <property type="match status" value="1"/>
</dbReference>
<dbReference type="GO" id="GO:0005737">
    <property type="term" value="C:cytoplasm"/>
    <property type="evidence" value="ECO:0007669"/>
    <property type="project" value="TreeGrafter"/>
</dbReference>
<gene>
    <name evidence="3" type="ORF">D2962_12275</name>
</gene>
<dbReference type="PANTHER" id="PTHR30575:SF0">
    <property type="entry name" value="XAA-ARG DIPEPTIDASE"/>
    <property type="match status" value="1"/>
</dbReference>
<dbReference type="GO" id="GO:0016805">
    <property type="term" value="F:dipeptidase activity"/>
    <property type="evidence" value="ECO:0007669"/>
    <property type="project" value="InterPro"/>
</dbReference>
<dbReference type="InterPro" id="IPR011650">
    <property type="entry name" value="Peptidase_M20_dimer"/>
</dbReference>
<dbReference type="GO" id="GO:0046657">
    <property type="term" value="P:folic acid catabolic process"/>
    <property type="evidence" value="ECO:0007669"/>
    <property type="project" value="TreeGrafter"/>
</dbReference>
<keyword evidence="3" id="KW-0378">Hydrolase</keyword>
<dbReference type="AlphaFoldDB" id="A0A3G2RC73"/>
<keyword evidence="4" id="KW-1185">Reference proteome</keyword>
<evidence type="ECO:0000313" key="4">
    <source>
        <dbReference type="Proteomes" id="UP000280960"/>
    </source>
</evidence>
<name>A0A3G2RC73_9FIRM</name>
<accession>A0A3G2RC73</accession>
<dbReference type="InterPro" id="IPR002933">
    <property type="entry name" value="Peptidase_M20"/>
</dbReference>
<dbReference type="Gene3D" id="3.30.70.360">
    <property type="match status" value="1"/>
</dbReference>
<dbReference type="InterPro" id="IPR036264">
    <property type="entry name" value="Bact_exopeptidase_dim_dom"/>
</dbReference>
<dbReference type="InterPro" id="IPR052030">
    <property type="entry name" value="Peptidase_M20/M20A_hydrolases"/>
</dbReference>
<dbReference type="InterPro" id="IPR017144">
    <property type="entry name" value="Xaa-Arg_dipeptidase"/>
</dbReference>
<dbReference type="NCBIfam" id="TIGR01891">
    <property type="entry name" value="amidohydrolases"/>
    <property type="match status" value="1"/>
</dbReference>
<evidence type="ECO:0000256" key="1">
    <source>
        <dbReference type="PIRNR" id="PIRNR037226"/>
    </source>
</evidence>
<dbReference type="PANTHER" id="PTHR30575">
    <property type="entry name" value="PEPTIDASE M20"/>
    <property type="match status" value="1"/>
</dbReference>
<reference evidence="3 4" key="1">
    <citation type="submission" date="2018-10" db="EMBL/GenBank/DDBJ databases">
        <authorList>
            <person name="Zhang X."/>
        </authorList>
    </citation>
    <scope>NUCLEOTIDE SEQUENCE [LARGE SCALE GENOMIC DNA]</scope>
    <source>
        <strain evidence="3 4">SK-G1</strain>
    </source>
</reference>
<feature type="domain" description="Peptidase M20 dimerisation" evidence="2">
    <location>
        <begin position="163"/>
        <end position="249"/>
    </location>
</feature>
<sequence length="382" mass="41714">MAGEIEGISDFIFNHPELGGEEFESSKFLANLLSNYGFEVVYPYLNIPTAFRAEIGTQDRPAFAFLAEYDALPGMGDDGSPAHACGHNWISATSVGAGLVLGRIKEKLPGRIVVFGTPAEETLGYKVNMVEKGAFETIDAAFQLHLENNNLLNTSALAMDALEFEFTGKAAHAASFPHEGINALDAVNLTFAGINALRQHVTSDVRIHGIITKGGEAPNIVPDYCACRFYVRANRRHYLNKVSERIINCARGAAFMTGAKLTVNRFENPLDDLVINPVLRKIGEQNLRMAGFDDFKEIDEFPGSSDIGNVSHVVPTVYGYIDIGPKVEVHEREFVKYANGPDAKIRLHKAVKGMVGTTIDVLLQPGLLEEIKKAFALSVKKS</sequence>
<protein>
    <recommendedName>
        <fullName evidence="1">Peptidase M20 domain-containing protein 2</fullName>
    </recommendedName>
</protein>
<dbReference type="Pfam" id="PF01546">
    <property type="entry name" value="Peptidase_M20"/>
    <property type="match status" value="1"/>
</dbReference>
<dbReference type="Gene3D" id="3.40.630.10">
    <property type="entry name" value="Zn peptidases"/>
    <property type="match status" value="1"/>
</dbReference>
<evidence type="ECO:0000313" key="3">
    <source>
        <dbReference type="EMBL" id="AYO32287.1"/>
    </source>
</evidence>
<evidence type="ECO:0000259" key="2">
    <source>
        <dbReference type="Pfam" id="PF07687"/>
    </source>
</evidence>
<dbReference type="Pfam" id="PF07687">
    <property type="entry name" value="M20_dimer"/>
    <property type="match status" value="1"/>
</dbReference>
<organism evidence="3 4">
    <name type="scientific">Biomaibacter acetigenes</name>
    <dbReference type="NCBI Taxonomy" id="2316383"/>
    <lineage>
        <taxon>Bacteria</taxon>
        <taxon>Bacillati</taxon>
        <taxon>Bacillota</taxon>
        <taxon>Clostridia</taxon>
        <taxon>Thermosediminibacterales</taxon>
        <taxon>Tepidanaerobacteraceae</taxon>
        <taxon>Biomaibacter</taxon>
    </lineage>
</organism>
<proteinExistence type="inferred from homology"/>
<comment type="similarity">
    <text evidence="1">Belongs to the peptidase M20A family.</text>
</comment>
<dbReference type="PIRSF" id="PIRSF037226">
    <property type="entry name" value="Amidohydrolase_ACY1L2_prd"/>
    <property type="match status" value="1"/>
</dbReference>